<evidence type="ECO:0000313" key="7">
    <source>
        <dbReference type="Proteomes" id="UP001139344"/>
    </source>
</evidence>
<proteinExistence type="predicted"/>
<dbReference type="GO" id="GO:0051539">
    <property type="term" value="F:4 iron, 4 sulfur cluster binding"/>
    <property type="evidence" value="ECO:0007669"/>
    <property type="project" value="UniProtKB-UniRule"/>
</dbReference>
<dbReference type="Gene3D" id="3.40.50.970">
    <property type="match status" value="2"/>
</dbReference>
<protein>
    <recommendedName>
        <fullName evidence="3">Indolepyruvate oxidoreductase subunit IorA</fullName>
        <shortName evidence="3">IOR</shortName>
        <ecNumber evidence="3">1.2.7.8</ecNumber>
    </recommendedName>
    <alternativeName>
        <fullName evidence="3">Indolepyruvate ferredoxin oxidoreductase subunit alpha</fullName>
    </alternativeName>
</protein>
<dbReference type="InterPro" id="IPR002880">
    <property type="entry name" value="Pyrv_Fd/Flavodoxin_OxRdtase_N"/>
</dbReference>
<evidence type="ECO:0000256" key="3">
    <source>
        <dbReference type="PIRNR" id="PIRNR006439"/>
    </source>
</evidence>
<dbReference type="AlphaFoldDB" id="A0A9X1UZL6"/>
<dbReference type="InterPro" id="IPR029061">
    <property type="entry name" value="THDP-binding"/>
</dbReference>
<dbReference type="PIRSF" id="PIRSF006439">
    <property type="entry name" value="Indolepyruvate_ferr_oxidored"/>
    <property type="match status" value="1"/>
</dbReference>
<dbReference type="GO" id="GO:0030976">
    <property type="term" value="F:thiamine pyrophosphate binding"/>
    <property type="evidence" value="ECO:0007669"/>
    <property type="project" value="InterPro"/>
</dbReference>
<dbReference type="Proteomes" id="UP001139344">
    <property type="component" value="Unassembled WGS sequence"/>
</dbReference>
<dbReference type="EMBL" id="JAJSON010000030">
    <property type="protein sequence ID" value="MCG9973238.1"/>
    <property type="molecule type" value="Genomic_DNA"/>
</dbReference>
<dbReference type="PANTHER" id="PTHR43710:SF5">
    <property type="entry name" value="INDOLEPYRUVATE FERREDOXIN OXIDOREDUCTASE ALPHA SUBUNIT"/>
    <property type="match status" value="1"/>
</dbReference>
<keyword evidence="3" id="KW-0411">Iron-sulfur</keyword>
<evidence type="ECO:0000256" key="1">
    <source>
        <dbReference type="ARBA" id="ARBA00022723"/>
    </source>
</evidence>
<comment type="cofactor">
    <cofactor evidence="3">
        <name>[4Fe-4S] cluster</name>
        <dbReference type="ChEBI" id="CHEBI:49883"/>
    </cofactor>
    <text evidence="3">Binds 2 [4Fe-4S] clusters. In this family the first cluster has a non-standard and varying [4Fe-4S] binding motif CX(2)CX(2)CX(4-5)CP.</text>
</comment>
<accession>A0A9X1UZL6</accession>
<dbReference type="GO" id="GO:0044281">
    <property type="term" value="P:small molecule metabolic process"/>
    <property type="evidence" value="ECO:0007669"/>
    <property type="project" value="UniProtKB-ARBA"/>
</dbReference>
<feature type="domain" description="Pyruvate flavodoxin/ferredoxin oxidoreductase pyrimidine binding" evidence="4">
    <location>
        <begin position="14"/>
        <end position="193"/>
    </location>
</feature>
<keyword evidence="3" id="KW-0249">Electron transport</keyword>
<keyword evidence="1 3" id="KW-0479">Metal-binding</keyword>
<dbReference type="RefSeq" id="WP_240100643.1">
    <property type="nucleotide sequence ID" value="NZ_JAJSON010000030.1"/>
</dbReference>
<dbReference type="GO" id="GO:0046872">
    <property type="term" value="F:metal ion binding"/>
    <property type="evidence" value="ECO:0007669"/>
    <property type="project" value="UniProtKB-UniRule"/>
</dbReference>
<dbReference type="CDD" id="cd02008">
    <property type="entry name" value="TPP_IOR_alpha"/>
    <property type="match status" value="1"/>
</dbReference>
<gene>
    <name evidence="6" type="ORF">LU635_16420</name>
</gene>
<evidence type="ECO:0000256" key="2">
    <source>
        <dbReference type="ARBA" id="ARBA00023002"/>
    </source>
</evidence>
<name>A0A9X1UZL6_9FLAO</name>
<comment type="catalytic activity">
    <reaction evidence="3">
        <text>indole-3-pyruvate + 2 oxidized [2Fe-2S]-[ferredoxin] + CoA = (indol-3-yl)acetyl-CoA + 2 reduced [2Fe-2S]-[ferredoxin] + CO2 + H(+)</text>
        <dbReference type="Rhea" id="RHEA:12645"/>
        <dbReference type="Rhea" id="RHEA-COMP:10000"/>
        <dbReference type="Rhea" id="RHEA-COMP:10001"/>
        <dbReference type="ChEBI" id="CHEBI:15378"/>
        <dbReference type="ChEBI" id="CHEBI:16526"/>
        <dbReference type="ChEBI" id="CHEBI:17640"/>
        <dbReference type="ChEBI" id="CHEBI:33737"/>
        <dbReference type="ChEBI" id="CHEBI:33738"/>
        <dbReference type="ChEBI" id="CHEBI:57271"/>
        <dbReference type="ChEBI" id="CHEBI:57287"/>
        <dbReference type="EC" id="1.2.7.8"/>
    </reaction>
</comment>
<dbReference type="InterPro" id="IPR045025">
    <property type="entry name" value="HACL1-like"/>
</dbReference>
<keyword evidence="3" id="KW-0004">4Fe-4S</keyword>
<dbReference type="InterPro" id="IPR017721">
    <property type="entry name" value="IorA"/>
</dbReference>
<keyword evidence="3" id="KW-0813">Transport</keyword>
<organism evidence="6 7">
    <name type="scientific">Christiangramia crocea</name>
    <dbReference type="NCBI Taxonomy" id="2904124"/>
    <lineage>
        <taxon>Bacteria</taxon>
        <taxon>Pseudomonadati</taxon>
        <taxon>Bacteroidota</taxon>
        <taxon>Flavobacteriia</taxon>
        <taxon>Flavobacteriales</taxon>
        <taxon>Flavobacteriaceae</taxon>
        <taxon>Christiangramia</taxon>
    </lineage>
</organism>
<comment type="caution">
    <text evidence="6">The sequence shown here is derived from an EMBL/GenBank/DDBJ whole genome shotgun (WGS) entry which is preliminary data.</text>
</comment>
<dbReference type="PANTHER" id="PTHR43710">
    <property type="entry name" value="2-HYDROXYACYL-COA LYASE"/>
    <property type="match status" value="1"/>
</dbReference>
<reference evidence="6" key="1">
    <citation type="submission" date="2021-12" db="EMBL/GenBank/DDBJ databases">
        <title>Description of Gramella crocea sp. nov., a new bacterium isolated from activated sludge.</title>
        <authorList>
            <person name="Zhang X."/>
        </authorList>
    </citation>
    <scope>NUCLEOTIDE SEQUENCE</scope>
    <source>
        <strain evidence="6">YB25</strain>
    </source>
</reference>
<dbReference type="SUPFAM" id="SSF52518">
    <property type="entry name" value="Thiamin diphosphate-binding fold (THDP-binding)"/>
    <property type="match status" value="2"/>
</dbReference>
<keyword evidence="3" id="KW-0408">Iron</keyword>
<dbReference type="Pfam" id="PF02775">
    <property type="entry name" value="TPP_enzyme_C"/>
    <property type="match status" value="1"/>
</dbReference>
<sequence>MKSLLLGNEALAQGSIDAGLSGVYAYPGTPSTEITEYIQKSKPAKELKIHTTWSVNEKTAMEAALGMSYAGKRAMVVMKHVGLNVASDVFMNMAVSGINGGLVVVVADDPSMHSSQNEQDSRFYGKFAMIPILEPSNQQEAYDVMSYAFDLSEESQLPVLLRMVTRLSHSRAGIETGKKRNQNDKNLPEDTTRFALLPLNAKKQFDLLVDKKDILIEHSENSNLNTLKLSDDKGIGIIACGLAYNYLMENIGEDQSSYSVLKISQYPLPKQKIKALYRHCDNILVLEEGYPVVEELLHNYFDENDKIKGKLSCDLPRTGELNPKIVGKALGLHQDKITPVPSVVTPRPPQLCEGCGHIDLFNTINELIPEIGDKNVFGDIGCYALGALPPLNTINTLIDMGASITMAKGAADAGMENAIAVIGDSTFTHSGMTGLLDAVYENSPITVIISDNSAVAMTGAQESTAVGRLHKICLGIGVHPDHLKTMVPLKKNHEKNVELLRNELKYKGVSVIISERPCVRLSRDQKEEIKARIASLNQSV</sequence>
<evidence type="ECO:0000259" key="4">
    <source>
        <dbReference type="Pfam" id="PF01855"/>
    </source>
</evidence>
<dbReference type="Pfam" id="PF01855">
    <property type="entry name" value="POR_N"/>
    <property type="match status" value="1"/>
</dbReference>
<feature type="domain" description="Thiamine pyrophosphate enzyme TPP-binding" evidence="5">
    <location>
        <begin position="379"/>
        <end position="467"/>
    </location>
</feature>
<comment type="function">
    <text evidence="3">Catalyzes the ferredoxin-dependent oxidative decarboxylation of arylpyruvates.</text>
</comment>
<evidence type="ECO:0000259" key="5">
    <source>
        <dbReference type="Pfam" id="PF02775"/>
    </source>
</evidence>
<dbReference type="CDD" id="cd07034">
    <property type="entry name" value="TPP_PYR_PFOR_IOR-alpha_like"/>
    <property type="match status" value="1"/>
</dbReference>
<dbReference type="GO" id="GO:0043805">
    <property type="term" value="F:indolepyruvate ferredoxin oxidoreductase activity"/>
    <property type="evidence" value="ECO:0007669"/>
    <property type="project" value="UniProtKB-UniRule"/>
</dbReference>
<keyword evidence="2 3" id="KW-0560">Oxidoreductase</keyword>
<dbReference type="EC" id="1.2.7.8" evidence="3"/>
<evidence type="ECO:0000313" key="6">
    <source>
        <dbReference type="EMBL" id="MCG9973238.1"/>
    </source>
</evidence>
<dbReference type="InterPro" id="IPR011766">
    <property type="entry name" value="TPP_enzyme_TPP-bd"/>
</dbReference>
<dbReference type="FunFam" id="3.40.50.970:FF:000039">
    <property type="entry name" value="Indolepyruvate oxidoreductase subunit IorA"/>
    <property type="match status" value="1"/>
</dbReference>
<keyword evidence="7" id="KW-1185">Reference proteome</keyword>